<protein>
    <submittedName>
        <fullName evidence="4">Response regulator</fullName>
    </submittedName>
</protein>
<feature type="modified residue" description="4-aspartylphosphate" evidence="2">
    <location>
        <position position="34"/>
    </location>
</feature>
<gene>
    <name evidence="4" type="ORF">N7U66_18590</name>
</gene>
<evidence type="ECO:0000313" key="4">
    <source>
        <dbReference type="EMBL" id="WAC03918.1"/>
    </source>
</evidence>
<dbReference type="CDD" id="cd17546">
    <property type="entry name" value="REC_hyHK_CKI1_RcsC-like"/>
    <property type="match status" value="1"/>
</dbReference>
<dbReference type="Gene3D" id="3.40.50.2300">
    <property type="match status" value="1"/>
</dbReference>
<dbReference type="PROSITE" id="PS50110">
    <property type="entry name" value="RESPONSE_REGULATORY"/>
    <property type="match status" value="1"/>
</dbReference>
<dbReference type="SUPFAM" id="SSF52172">
    <property type="entry name" value="CheY-like"/>
    <property type="match status" value="1"/>
</dbReference>
<keyword evidence="1 2" id="KW-0597">Phosphoprotein</keyword>
<sequence>MAKNYSSVILEAVTGIEAVAIFQKNPDIDLILMDIQMPELNGYEATRQIRELNKDVIIIARTASDFPGIEKKQ</sequence>
<evidence type="ECO:0000256" key="2">
    <source>
        <dbReference type="PROSITE-ProRule" id="PRU00169"/>
    </source>
</evidence>
<dbReference type="Pfam" id="PF00072">
    <property type="entry name" value="Response_reg"/>
    <property type="match status" value="1"/>
</dbReference>
<dbReference type="PANTHER" id="PTHR45339">
    <property type="entry name" value="HYBRID SIGNAL TRANSDUCTION HISTIDINE KINASE J"/>
    <property type="match status" value="1"/>
</dbReference>
<dbReference type="Proteomes" id="UP001164705">
    <property type="component" value="Chromosome"/>
</dbReference>
<dbReference type="PANTHER" id="PTHR45339:SF6">
    <property type="entry name" value="SENSORY HISTIDINE PROTEIN KINASE"/>
    <property type="match status" value="1"/>
</dbReference>
<evidence type="ECO:0000313" key="5">
    <source>
        <dbReference type="Proteomes" id="UP001164705"/>
    </source>
</evidence>
<dbReference type="InterPro" id="IPR011006">
    <property type="entry name" value="CheY-like_superfamily"/>
</dbReference>
<organism evidence="4 5">
    <name type="scientific">Lacinutrix neustonica</name>
    <dbReference type="NCBI Taxonomy" id="2980107"/>
    <lineage>
        <taxon>Bacteria</taxon>
        <taxon>Pseudomonadati</taxon>
        <taxon>Bacteroidota</taxon>
        <taxon>Flavobacteriia</taxon>
        <taxon>Flavobacteriales</taxon>
        <taxon>Flavobacteriaceae</taxon>
        <taxon>Lacinutrix</taxon>
    </lineage>
</organism>
<dbReference type="KEGG" id="lnu:N7U66_18590"/>
<dbReference type="GO" id="GO:0000160">
    <property type="term" value="P:phosphorelay signal transduction system"/>
    <property type="evidence" value="ECO:0007669"/>
    <property type="project" value="InterPro"/>
</dbReference>
<reference evidence="4" key="1">
    <citation type="submission" date="2022-11" db="EMBL/GenBank/DDBJ databases">
        <title>Lacinutrix neustonica HL-RS19T sp. nov., isolated from the surface microlayer sample of brackish Lake Shihwa.</title>
        <authorList>
            <person name="Choi J.Y."/>
            <person name="Hwang C.Y."/>
        </authorList>
    </citation>
    <scope>NUCLEOTIDE SEQUENCE</scope>
    <source>
        <strain evidence="4">HL-RS19</strain>
    </source>
</reference>
<dbReference type="EMBL" id="CP113088">
    <property type="protein sequence ID" value="WAC03918.1"/>
    <property type="molecule type" value="Genomic_DNA"/>
</dbReference>
<keyword evidence="5" id="KW-1185">Reference proteome</keyword>
<name>A0A9E8SEU4_9FLAO</name>
<accession>A0A9E8SEU4</accession>
<evidence type="ECO:0000256" key="1">
    <source>
        <dbReference type="ARBA" id="ARBA00022553"/>
    </source>
</evidence>
<dbReference type="AlphaFoldDB" id="A0A9E8SEU4"/>
<feature type="domain" description="Response regulatory" evidence="3">
    <location>
        <begin position="1"/>
        <end position="73"/>
    </location>
</feature>
<evidence type="ECO:0000259" key="3">
    <source>
        <dbReference type="PROSITE" id="PS50110"/>
    </source>
</evidence>
<proteinExistence type="predicted"/>
<dbReference type="InterPro" id="IPR001789">
    <property type="entry name" value="Sig_transdc_resp-reg_receiver"/>
</dbReference>